<keyword evidence="10" id="KW-1185">Reference proteome</keyword>
<dbReference type="eggNOG" id="KOG0541">
    <property type="taxonomic scope" value="Eukaryota"/>
</dbReference>
<dbReference type="InterPro" id="IPR036249">
    <property type="entry name" value="Thioredoxin-like_sf"/>
</dbReference>
<dbReference type="AlphaFoldDB" id="A5E4E0"/>
<evidence type="ECO:0000313" key="10">
    <source>
        <dbReference type="Proteomes" id="UP000001996"/>
    </source>
</evidence>
<dbReference type="GO" id="GO:0005777">
    <property type="term" value="C:peroxisome"/>
    <property type="evidence" value="ECO:0007669"/>
    <property type="project" value="TreeGrafter"/>
</dbReference>
<evidence type="ECO:0000256" key="6">
    <source>
        <dbReference type="PIRSR" id="PIRSR637944-1"/>
    </source>
</evidence>
<evidence type="ECO:0000256" key="4">
    <source>
        <dbReference type="ARBA" id="ARBA00023002"/>
    </source>
</evidence>
<dbReference type="OMA" id="YTMNGWA"/>
<evidence type="ECO:0000313" key="9">
    <source>
        <dbReference type="EMBL" id="EDK46298.1"/>
    </source>
</evidence>
<dbReference type="GO" id="GO:0008379">
    <property type="term" value="F:thioredoxin peroxidase activity"/>
    <property type="evidence" value="ECO:0007669"/>
    <property type="project" value="InterPro"/>
</dbReference>
<dbReference type="PANTHER" id="PTHR10430">
    <property type="entry name" value="PEROXIREDOXIN"/>
    <property type="match status" value="1"/>
</dbReference>
<keyword evidence="2 7" id="KW-0575">Peroxidase</keyword>
<gene>
    <name evidence="9" type="ORF">LELG_04479</name>
</gene>
<dbReference type="CDD" id="cd03013">
    <property type="entry name" value="PRX5_like"/>
    <property type="match status" value="1"/>
</dbReference>
<dbReference type="GO" id="GO:0045454">
    <property type="term" value="P:cell redox homeostasis"/>
    <property type="evidence" value="ECO:0007669"/>
    <property type="project" value="TreeGrafter"/>
</dbReference>
<dbReference type="InterPro" id="IPR037944">
    <property type="entry name" value="PRX5-like"/>
</dbReference>
<dbReference type="GeneID" id="5231712"/>
<dbReference type="GO" id="GO:0005739">
    <property type="term" value="C:mitochondrion"/>
    <property type="evidence" value="ECO:0007669"/>
    <property type="project" value="TreeGrafter"/>
</dbReference>
<dbReference type="GO" id="GO:0034599">
    <property type="term" value="P:cellular response to oxidative stress"/>
    <property type="evidence" value="ECO:0007669"/>
    <property type="project" value="InterPro"/>
</dbReference>
<dbReference type="EMBL" id="CH981529">
    <property type="protein sequence ID" value="EDK46298.1"/>
    <property type="molecule type" value="Genomic_DNA"/>
</dbReference>
<dbReference type="SUPFAM" id="SSF52833">
    <property type="entry name" value="Thioredoxin-like"/>
    <property type="match status" value="1"/>
</dbReference>
<proteinExistence type="inferred from homology"/>
<dbReference type="PROSITE" id="PS51352">
    <property type="entry name" value="THIOREDOXIN_2"/>
    <property type="match status" value="1"/>
</dbReference>
<evidence type="ECO:0000256" key="1">
    <source>
        <dbReference type="ARBA" id="ARBA00010505"/>
    </source>
</evidence>
<keyword evidence="5 7" id="KW-0676">Redox-active center</keyword>
<evidence type="ECO:0000256" key="2">
    <source>
        <dbReference type="ARBA" id="ARBA00022559"/>
    </source>
</evidence>
<keyword evidence="4 7" id="KW-0560">Oxidoreductase</keyword>
<accession>A5E4E0</accession>
<dbReference type="HOGENOM" id="CLU_072440_1_2_1"/>
<evidence type="ECO:0000259" key="8">
    <source>
        <dbReference type="PROSITE" id="PS51352"/>
    </source>
</evidence>
<dbReference type="PANTHER" id="PTHR10430:SF16">
    <property type="entry name" value="PEROXIREDOXIN-5, MITOCHONDRIAL"/>
    <property type="match status" value="1"/>
</dbReference>
<comment type="function">
    <text evidence="7">Thiol-specific peroxidase that catalyzes the reduction of hydrogen peroxide and organic hydroperoxides to water and alcohols, respectively. Plays a role in cell protection against oxidative stress by detoxifying peroxides.</text>
</comment>
<dbReference type="STRING" id="379508.A5E4E0"/>
<dbReference type="InParanoid" id="A5E4E0"/>
<dbReference type="KEGG" id="lel:PVL30_004198"/>
<dbReference type="Pfam" id="PF08534">
    <property type="entry name" value="Redoxin"/>
    <property type="match status" value="1"/>
</dbReference>
<dbReference type="OrthoDB" id="195498at2759"/>
<feature type="domain" description="Thioredoxin" evidence="8">
    <location>
        <begin position="10"/>
        <end position="145"/>
    </location>
</feature>
<keyword evidence="3 7" id="KW-0049">Antioxidant</keyword>
<evidence type="ECO:0000256" key="7">
    <source>
        <dbReference type="RuleBase" id="RU366011"/>
    </source>
</evidence>
<protein>
    <recommendedName>
        <fullName evidence="8">Thioredoxin domain-containing protein</fullName>
    </recommendedName>
</protein>
<reference evidence="9 10" key="1">
    <citation type="journal article" date="2009" name="Nature">
        <title>Evolution of pathogenicity and sexual reproduction in eight Candida genomes.</title>
        <authorList>
            <person name="Butler G."/>
            <person name="Rasmussen M.D."/>
            <person name="Lin M.F."/>
            <person name="Santos M.A."/>
            <person name="Sakthikumar S."/>
            <person name="Munro C.A."/>
            <person name="Rheinbay E."/>
            <person name="Grabherr M."/>
            <person name="Forche A."/>
            <person name="Reedy J.L."/>
            <person name="Agrafioti I."/>
            <person name="Arnaud M.B."/>
            <person name="Bates S."/>
            <person name="Brown A.J."/>
            <person name="Brunke S."/>
            <person name="Costanzo M.C."/>
            <person name="Fitzpatrick D.A."/>
            <person name="de Groot P.W."/>
            <person name="Harris D."/>
            <person name="Hoyer L.L."/>
            <person name="Hube B."/>
            <person name="Klis F.M."/>
            <person name="Kodira C."/>
            <person name="Lennard N."/>
            <person name="Logue M.E."/>
            <person name="Martin R."/>
            <person name="Neiman A.M."/>
            <person name="Nikolaou E."/>
            <person name="Quail M.A."/>
            <person name="Quinn J."/>
            <person name="Santos M.C."/>
            <person name="Schmitzberger F.F."/>
            <person name="Sherlock G."/>
            <person name="Shah P."/>
            <person name="Silverstein K.A."/>
            <person name="Skrzypek M.S."/>
            <person name="Soll D."/>
            <person name="Staggs R."/>
            <person name="Stansfield I."/>
            <person name="Stumpf M.P."/>
            <person name="Sudbery P.E."/>
            <person name="Srikantha T."/>
            <person name="Zeng Q."/>
            <person name="Berman J."/>
            <person name="Berriman M."/>
            <person name="Heitman J."/>
            <person name="Gow N.A."/>
            <person name="Lorenz M.C."/>
            <person name="Birren B.W."/>
            <person name="Kellis M."/>
            <person name="Cuomo C.A."/>
        </authorList>
    </citation>
    <scope>NUCLEOTIDE SEQUENCE [LARGE SCALE GENOMIC DNA]</scope>
    <source>
        <strain evidence="10">ATCC 11503 / BCRC 21390 / CBS 2605 / JCM 1781 / NBRC 1676 / NRRL YB-4239</strain>
    </source>
</reference>
<dbReference type="InterPro" id="IPR013766">
    <property type="entry name" value="Thioredoxin_domain"/>
</dbReference>
<dbReference type="Gene3D" id="3.40.30.10">
    <property type="entry name" value="Glutaredoxin"/>
    <property type="match status" value="1"/>
</dbReference>
<organism evidence="9 10">
    <name type="scientific">Lodderomyces elongisporus (strain ATCC 11503 / CBS 2605 / JCM 1781 / NBRC 1676 / NRRL YB-4239)</name>
    <name type="common">Yeast</name>
    <name type="synonym">Saccharomyces elongisporus</name>
    <dbReference type="NCBI Taxonomy" id="379508"/>
    <lineage>
        <taxon>Eukaryota</taxon>
        <taxon>Fungi</taxon>
        <taxon>Dikarya</taxon>
        <taxon>Ascomycota</taxon>
        <taxon>Saccharomycotina</taxon>
        <taxon>Pichiomycetes</taxon>
        <taxon>Debaryomycetaceae</taxon>
        <taxon>Candida/Lodderomyces clade</taxon>
        <taxon>Lodderomyces</taxon>
    </lineage>
</organism>
<dbReference type="GO" id="GO:0042744">
    <property type="term" value="P:hydrogen peroxide catabolic process"/>
    <property type="evidence" value="ECO:0007669"/>
    <property type="project" value="TreeGrafter"/>
</dbReference>
<name>A5E4E0_LODEL</name>
<evidence type="ECO:0000256" key="5">
    <source>
        <dbReference type="ARBA" id="ARBA00023284"/>
    </source>
</evidence>
<dbReference type="Proteomes" id="UP000001996">
    <property type="component" value="Unassembled WGS sequence"/>
</dbReference>
<comment type="similarity">
    <text evidence="1 7">Belongs to the peroxiredoxin family. Prx5 subfamily.</text>
</comment>
<sequence length="179" mass="19874">MSSTNEKFPTNVTPKYIPFDKDHEGILLNGDPKPLDLAKEFKDSTVIVTAIPGSFTKVCSTKHIPAYIEHIKQFKEKGVKNIIVFAVNDPFVQASFGKALGYKDPENFIIFATDPDGKISQELGEDYVLDLSKAGMGLRLERYAAIVVDGYIKYLASEQEGNFTDVSSPENLLKRLPNV</sequence>
<evidence type="ECO:0000256" key="3">
    <source>
        <dbReference type="ARBA" id="ARBA00022862"/>
    </source>
</evidence>
<dbReference type="VEuPathDB" id="FungiDB:LELG_04479"/>
<feature type="active site" description="Cysteine sulfenic acid (-SOH) intermediate" evidence="6">
    <location>
        <position position="59"/>
    </location>
</feature>
<dbReference type="InterPro" id="IPR013740">
    <property type="entry name" value="Redoxin"/>
</dbReference>